<name>A0A1I0UA28_9NOCA</name>
<gene>
    <name evidence="1" type="ORF">SAMN05444374_1164</name>
</gene>
<dbReference type="InterPro" id="IPR023393">
    <property type="entry name" value="START-like_dom_sf"/>
</dbReference>
<dbReference type="SUPFAM" id="SSF55961">
    <property type="entry name" value="Bet v1-like"/>
    <property type="match status" value="1"/>
</dbReference>
<organism evidence="1 2">
    <name type="scientific">Rhodococcoides kroppenstedtii</name>
    <dbReference type="NCBI Taxonomy" id="293050"/>
    <lineage>
        <taxon>Bacteria</taxon>
        <taxon>Bacillati</taxon>
        <taxon>Actinomycetota</taxon>
        <taxon>Actinomycetes</taxon>
        <taxon>Mycobacteriales</taxon>
        <taxon>Nocardiaceae</taxon>
        <taxon>Rhodococcoides</taxon>
    </lineage>
</organism>
<dbReference type="InterPro" id="IPR019587">
    <property type="entry name" value="Polyketide_cyclase/dehydratase"/>
</dbReference>
<sequence>MVAISCDRIVPAPQQRVWDVISDVSKFEHWHALHEGWEEMPSGPVDVGSTMVEKIKVAALVDTITFEVKTCRTPSEVVFRGAGSTGSKIHMRLGLEPTGETTTVTIDLDVTSPLLVGPIGKALNGTFTKRLRQTLDGLATYVASVDGSTETPSRH</sequence>
<dbReference type="CDD" id="cd07812">
    <property type="entry name" value="SRPBCC"/>
    <property type="match status" value="1"/>
</dbReference>
<evidence type="ECO:0000313" key="1">
    <source>
        <dbReference type="EMBL" id="SFA60723.1"/>
    </source>
</evidence>
<protein>
    <submittedName>
        <fullName evidence="1">Polyketide cyclase / dehydrase and lipid transport</fullName>
    </submittedName>
</protein>
<dbReference type="RefSeq" id="WP_068365728.1">
    <property type="nucleotide sequence ID" value="NZ_FOJN01000016.1"/>
</dbReference>
<dbReference type="EMBL" id="FOJN01000016">
    <property type="protein sequence ID" value="SFA60723.1"/>
    <property type="molecule type" value="Genomic_DNA"/>
</dbReference>
<dbReference type="Pfam" id="PF10604">
    <property type="entry name" value="Polyketide_cyc2"/>
    <property type="match status" value="1"/>
</dbReference>
<proteinExistence type="predicted"/>
<evidence type="ECO:0000313" key="2">
    <source>
        <dbReference type="Proteomes" id="UP000182054"/>
    </source>
</evidence>
<dbReference type="Proteomes" id="UP000182054">
    <property type="component" value="Unassembled WGS sequence"/>
</dbReference>
<dbReference type="OrthoDB" id="4569164at2"/>
<dbReference type="Gene3D" id="3.30.530.20">
    <property type="match status" value="1"/>
</dbReference>
<reference evidence="1 2" key="1">
    <citation type="submission" date="2016-10" db="EMBL/GenBank/DDBJ databases">
        <authorList>
            <person name="de Groot N.N."/>
        </authorList>
    </citation>
    <scope>NUCLEOTIDE SEQUENCE [LARGE SCALE GENOMIC DNA]</scope>
    <source>
        <strain evidence="1 2">DSM 44908</strain>
    </source>
</reference>
<dbReference type="AlphaFoldDB" id="A0A1I0UA28"/>
<accession>A0A1I0UA28</accession>
<dbReference type="GeneID" id="85487272"/>